<dbReference type="STRING" id="285473.A4G23_03412"/>
<organism evidence="1 2">
    <name type="scientific">Streptomyces rubrolavendulae</name>
    <dbReference type="NCBI Taxonomy" id="285473"/>
    <lineage>
        <taxon>Bacteria</taxon>
        <taxon>Bacillati</taxon>
        <taxon>Actinomycetota</taxon>
        <taxon>Actinomycetes</taxon>
        <taxon>Kitasatosporales</taxon>
        <taxon>Streptomycetaceae</taxon>
        <taxon>Streptomyces</taxon>
    </lineage>
</organism>
<dbReference type="Proteomes" id="UP000095349">
    <property type="component" value="Chromosome"/>
</dbReference>
<dbReference type="SUPFAM" id="SSF141571">
    <property type="entry name" value="Pentapeptide repeat-like"/>
    <property type="match status" value="1"/>
</dbReference>
<accession>A0A1D8G525</accession>
<dbReference type="Gene3D" id="2.160.20.80">
    <property type="entry name" value="E3 ubiquitin-protein ligase SopA"/>
    <property type="match status" value="1"/>
</dbReference>
<dbReference type="AlphaFoldDB" id="A0A1D8G525"/>
<sequence>MATRTLGHVTVTLPELDEPGLYLAGVASLDSPRGMVRDFLYGEAELRSLELTDTQLITGRMYGVRSQRVDFEAVNLHGVEIVGSDLGSARWSDSKLTRVVLKDCRLMGAALVGITLDDVLFESCKLDYATFQKVRVTGPVAFVDCVLNDAVFTDCDVSGTVFSACPMKRTGFGAGRYQDTDLRGNDLSDILGAGNLAKARIGHGQQVELAEALVRELDITVGDD</sequence>
<dbReference type="PATRIC" id="fig|285473.5.peg.3568"/>
<dbReference type="PANTHER" id="PTHR14136">
    <property type="entry name" value="BTB_POZ DOMAIN-CONTAINING PROTEIN KCTD9"/>
    <property type="match status" value="1"/>
</dbReference>
<dbReference type="RefSeq" id="WP_069977658.1">
    <property type="nucleotide sequence ID" value="NZ_CP017316.1"/>
</dbReference>
<dbReference type="OrthoDB" id="2579959at2"/>
<protein>
    <submittedName>
        <fullName evidence="1">Pentapeptide repeats (8 copies)</fullName>
    </submittedName>
</protein>
<name>A0A1D8G525_9ACTN</name>
<dbReference type="KEGG" id="srn:A4G23_03412"/>
<dbReference type="InterPro" id="IPR051082">
    <property type="entry name" value="Pentapeptide-BTB/POZ_domain"/>
</dbReference>
<proteinExistence type="predicted"/>
<keyword evidence="2" id="KW-1185">Reference proteome</keyword>
<dbReference type="EMBL" id="CP017316">
    <property type="protein sequence ID" value="AOT60537.1"/>
    <property type="molecule type" value="Genomic_DNA"/>
</dbReference>
<evidence type="ECO:0000313" key="2">
    <source>
        <dbReference type="Proteomes" id="UP000095349"/>
    </source>
</evidence>
<evidence type="ECO:0000313" key="1">
    <source>
        <dbReference type="EMBL" id="AOT60537.1"/>
    </source>
</evidence>
<dbReference type="PANTHER" id="PTHR14136:SF17">
    <property type="entry name" value="BTB_POZ DOMAIN-CONTAINING PROTEIN KCTD9"/>
    <property type="match status" value="1"/>
</dbReference>
<reference evidence="1 2" key="1">
    <citation type="submission" date="2016-09" db="EMBL/GenBank/DDBJ databases">
        <title>Streptomyces rubrolavendulae MJM4426 Genome sequencing and assembly.</title>
        <authorList>
            <person name="Kim J.-G."/>
        </authorList>
    </citation>
    <scope>NUCLEOTIDE SEQUENCE [LARGE SCALE GENOMIC DNA]</scope>
    <source>
        <strain evidence="1 2">MJM4426</strain>
    </source>
</reference>
<gene>
    <name evidence="1" type="ORF">A4G23_03412</name>
</gene>